<feature type="compositionally biased region" description="Polar residues" evidence="2">
    <location>
        <begin position="33"/>
        <end position="48"/>
    </location>
</feature>
<reference evidence="3 4" key="1">
    <citation type="submission" date="2023-03" db="EMBL/GenBank/DDBJ databases">
        <title>WGS of Gossypium arboreum.</title>
        <authorList>
            <person name="Yu D."/>
        </authorList>
    </citation>
    <scope>NUCLEOTIDE SEQUENCE [LARGE SCALE GENOMIC DNA]</scope>
    <source>
        <tissue evidence="3">Leaf</tissue>
    </source>
</reference>
<evidence type="ECO:0000313" key="3">
    <source>
        <dbReference type="EMBL" id="KAK5842281.1"/>
    </source>
</evidence>
<dbReference type="Proteomes" id="UP001358586">
    <property type="component" value="Chromosome 2"/>
</dbReference>
<feature type="region of interest" description="Disordered" evidence="2">
    <location>
        <begin position="1"/>
        <end position="50"/>
    </location>
</feature>
<feature type="compositionally biased region" description="Basic residues" evidence="2">
    <location>
        <begin position="261"/>
        <end position="282"/>
    </location>
</feature>
<gene>
    <name evidence="3" type="ORF">PVK06_004617</name>
</gene>
<dbReference type="EMBL" id="JARKNE010000002">
    <property type="protein sequence ID" value="KAK5842281.1"/>
    <property type="molecule type" value="Genomic_DNA"/>
</dbReference>
<feature type="region of interest" description="Disordered" evidence="2">
    <location>
        <begin position="235"/>
        <end position="285"/>
    </location>
</feature>
<organism evidence="3 4">
    <name type="scientific">Gossypium arboreum</name>
    <name type="common">Tree cotton</name>
    <name type="synonym">Gossypium nanking</name>
    <dbReference type="NCBI Taxonomy" id="29729"/>
    <lineage>
        <taxon>Eukaryota</taxon>
        <taxon>Viridiplantae</taxon>
        <taxon>Streptophyta</taxon>
        <taxon>Embryophyta</taxon>
        <taxon>Tracheophyta</taxon>
        <taxon>Spermatophyta</taxon>
        <taxon>Magnoliopsida</taxon>
        <taxon>eudicotyledons</taxon>
        <taxon>Gunneridae</taxon>
        <taxon>Pentapetalae</taxon>
        <taxon>rosids</taxon>
        <taxon>malvids</taxon>
        <taxon>Malvales</taxon>
        <taxon>Malvaceae</taxon>
        <taxon>Malvoideae</taxon>
        <taxon>Gossypium</taxon>
    </lineage>
</organism>
<feature type="coiled-coil region" evidence="1">
    <location>
        <begin position="140"/>
        <end position="211"/>
    </location>
</feature>
<protein>
    <submittedName>
        <fullName evidence="3">Uncharacterized protein</fullName>
    </submittedName>
</protein>
<comment type="caution">
    <text evidence="3">The sequence shown here is derived from an EMBL/GenBank/DDBJ whole genome shotgun (WGS) entry which is preliminary data.</text>
</comment>
<evidence type="ECO:0000313" key="4">
    <source>
        <dbReference type="Proteomes" id="UP001358586"/>
    </source>
</evidence>
<proteinExistence type="predicted"/>
<keyword evidence="1" id="KW-0175">Coiled coil</keyword>
<keyword evidence="4" id="KW-1185">Reference proteome</keyword>
<evidence type="ECO:0000256" key="2">
    <source>
        <dbReference type="SAM" id="MobiDB-lite"/>
    </source>
</evidence>
<evidence type="ECO:0000256" key="1">
    <source>
        <dbReference type="SAM" id="Coils"/>
    </source>
</evidence>
<feature type="compositionally biased region" description="Basic residues" evidence="2">
    <location>
        <begin position="1"/>
        <end position="13"/>
    </location>
</feature>
<sequence>MAKTRGSVKKTTKSVREHASSTTTVRELESPRPVQTNEPDAATTNEVYNTKVDVDEHCEFMDDIRDEKRDLLQREIVPFAGEEVLENKGPINEASIKRITRGNNTPILKEAKTSKTRKGKAKSDKNGTNLNVETSLWHKLKDVEEMVSDTEKEKESRELEKCLRKIDSLFDDSIFADQEDTVFEKEIAAAEEEIVAEEEEVAENKKEKEEKDFVEMIITAPESMVVYIGPLQVASPTQTTTNNTGTEPGTEEQSEDCAKPKEKKRKSFKNKKNKRMRKRKRGERNICIHIDGYG</sequence>
<feature type="region of interest" description="Disordered" evidence="2">
    <location>
        <begin position="96"/>
        <end position="129"/>
    </location>
</feature>
<name>A0ABR0QSH8_GOSAR</name>
<feature type="compositionally biased region" description="Low complexity" evidence="2">
    <location>
        <begin position="236"/>
        <end position="248"/>
    </location>
</feature>
<accession>A0ABR0QSH8</accession>